<dbReference type="PANTHER" id="PTHR12596:SF1">
    <property type="entry name" value="EXPORTIN-4"/>
    <property type="match status" value="1"/>
</dbReference>
<dbReference type="GO" id="GO:0005643">
    <property type="term" value="C:nuclear pore"/>
    <property type="evidence" value="ECO:0007669"/>
    <property type="project" value="TreeGrafter"/>
</dbReference>
<dbReference type="AlphaFoldDB" id="A0AAN9BLM9"/>
<dbReference type="GO" id="GO:0005049">
    <property type="term" value="F:nuclear export signal receptor activity"/>
    <property type="evidence" value="ECO:0007669"/>
    <property type="project" value="InterPro"/>
</dbReference>
<dbReference type="InterPro" id="IPR044189">
    <property type="entry name" value="XPO4/7-like"/>
</dbReference>
<dbReference type="Gene3D" id="1.25.10.10">
    <property type="entry name" value="Leucine-rich Repeat Variant"/>
    <property type="match status" value="2"/>
</dbReference>
<evidence type="ECO:0000313" key="10">
    <source>
        <dbReference type="Proteomes" id="UP001374579"/>
    </source>
</evidence>
<evidence type="ECO:0000256" key="7">
    <source>
        <dbReference type="ARBA" id="ARBA00023242"/>
    </source>
</evidence>
<reference evidence="9 10" key="1">
    <citation type="submission" date="2024-02" db="EMBL/GenBank/DDBJ databases">
        <title>Chromosome-scale genome assembly of the rough periwinkle Littorina saxatilis.</title>
        <authorList>
            <person name="De Jode A."/>
            <person name="Faria R."/>
            <person name="Formenti G."/>
            <person name="Sims Y."/>
            <person name="Smith T.P."/>
            <person name="Tracey A."/>
            <person name="Wood J.M.D."/>
            <person name="Zagrodzka Z.B."/>
            <person name="Johannesson K."/>
            <person name="Butlin R.K."/>
            <person name="Leder E.H."/>
        </authorList>
    </citation>
    <scope>NUCLEOTIDE SEQUENCE [LARGE SCALE GENOMIC DNA]</scope>
    <source>
        <strain evidence="9">Snail1</strain>
        <tissue evidence="9">Muscle</tissue>
    </source>
</reference>
<evidence type="ECO:0000313" key="9">
    <source>
        <dbReference type="EMBL" id="KAK7107902.1"/>
    </source>
</evidence>
<comment type="similarity">
    <text evidence="3">Belongs to the exportin family.</text>
</comment>
<evidence type="ECO:0000256" key="8">
    <source>
        <dbReference type="ARBA" id="ARBA00040444"/>
    </source>
</evidence>
<proteinExistence type="inferred from homology"/>
<name>A0AAN9BLM9_9CAEN</name>
<evidence type="ECO:0000256" key="3">
    <source>
        <dbReference type="ARBA" id="ARBA00009466"/>
    </source>
</evidence>
<dbReference type="Proteomes" id="UP001374579">
    <property type="component" value="Unassembled WGS sequence"/>
</dbReference>
<keyword evidence="5" id="KW-0963">Cytoplasm</keyword>
<accession>A0AAN9BLM9</accession>
<dbReference type="PANTHER" id="PTHR12596">
    <property type="entry name" value="EXPORTIN 4,7-RELATED"/>
    <property type="match status" value="1"/>
</dbReference>
<comment type="caution">
    <text evidence="9">The sequence shown here is derived from an EMBL/GenBank/DDBJ whole genome shotgun (WGS) entry which is preliminary data.</text>
</comment>
<organism evidence="9 10">
    <name type="scientific">Littorina saxatilis</name>
    <dbReference type="NCBI Taxonomy" id="31220"/>
    <lineage>
        <taxon>Eukaryota</taxon>
        <taxon>Metazoa</taxon>
        <taxon>Spiralia</taxon>
        <taxon>Lophotrochozoa</taxon>
        <taxon>Mollusca</taxon>
        <taxon>Gastropoda</taxon>
        <taxon>Caenogastropoda</taxon>
        <taxon>Littorinimorpha</taxon>
        <taxon>Littorinoidea</taxon>
        <taxon>Littorinidae</taxon>
        <taxon>Littorina</taxon>
    </lineage>
</organism>
<evidence type="ECO:0000256" key="2">
    <source>
        <dbReference type="ARBA" id="ARBA00004496"/>
    </source>
</evidence>
<protein>
    <recommendedName>
        <fullName evidence="8">Exportin-4</fullName>
    </recommendedName>
</protein>
<gene>
    <name evidence="9" type="ORF">V1264_015733</name>
</gene>
<evidence type="ECO:0000256" key="1">
    <source>
        <dbReference type="ARBA" id="ARBA00004123"/>
    </source>
</evidence>
<keyword evidence="7" id="KW-0539">Nucleus</keyword>
<evidence type="ECO:0000256" key="5">
    <source>
        <dbReference type="ARBA" id="ARBA00022490"/>
    </source>
</evidence>
<dbReference type="SUPFAM" id="SSF48371">
    <property type="entry name" value="ARM repeat"/>
    <property type="match status" value="1"/>
</dbReference>
<keyword evidence="4" id="KW-0813">Transport</keyword>
<dbReference type="GO" id="GO:0005737">
    <property type="term" value="C:cytoplasm"/>
    <property type="evidence" value="ECO:0007669"/>
    <property type="project" value="UniProtKB-SubCell"/>
</dbReference>
<dbReference type="EMBL" id="JBAMIC010000004">
    <property type="protein sequence ID" value="KAK7107902.1"/>
    <property type="molecule type" value="Genomic_DNA"/>
</dbReference>
<dbReference type="GO" id="GO:0006611">
    <property type="term" value="P:protein export from nucleus"/>
    <property type="evidence" value="ECO:0007669"/>
    <property type="project" value="TreeGrafter"/>
</dbReference>
<comment type="subcellular location">
    <subcellularLocation>
        <location evidence="2">Cytoplasm</location>
    </subcellularLocation>
    <subcellularLocation>
        <location evidence="1">Nucleus</location>
    </subcellularLocation>
</comment>
<evidence type="ECO:0000256" key="6">
    <source>
        <dbReference type="ARBA" id="ARBA00022927"/>
    </source>
</evidence>
<dbReference type="FunFam" id="1.25.10.10:FF:000130">
    <property type="entry name" value="Exportin 4"/>
    <property type="match status" value="1"/>
</dbReference>
<dbReference type="InterPro" id="IPR011989">
    <property type="entry name" value="ARM-like"/>
</dbReference>
<evidence type="ECO:0000256" key="4">
    <source>
        <dbReference type="ARBA" id="ARBA00022448"/>
    </source>
</evidence>
<dbReference type="InterPro" id="IPR016024">
    <property type="entry name" value="ARM-type_fold"/>
</dbReference>
<keyword evidence="6" id="KW-0653">Protein transport</keyword>
<sequence length="1145" mass="129197">MSVDKMADHVMKELEHASQIALAPPTVVTSEQRHGAENVILNFRKTKMPYNICRVILENSSVDYVLFQAATTIKEAIVREWTLLGAQDIESLRSFLLRFITKNISLQSYVREQILQTVAVILKRGTLETNHSCDCLFQDVTQLIASGNVTMQLVACSMLSALLNEYSSSSRMSSVGFTWEFHMKCKHVFEQSNLRRVFMFSLQVLHEIEGSGDQLSREVMAVLNRVLSISEQILSWEFTPRHNYTRVYPTGSCTGSNNVSLRPNEAWREVLLGDATLPLFFRIHKKVRHNAEMSHHSLMCVSQLASLNGMIFTDDKARLHYLNMFVEGLLQLVSSVDLKDYEHLGMAMTFKNLVVMFPMWCVANLPASLLHSFVTYMTSLTCSMGCAAAQEETLDPDETLHMEAYEKLLDTWLSLVGDTDSIDTSLIKPEAAKVFSSYMMCHLSPPHGNRLRNDAADNDEVEELEEDDREKFSDQLCSIGALARVVLDQCLPLMSTVLEELVVQYSGYLHEIKGRHASGKLNLSHDLTSLNTLHEDLHWAILATTHILTEGVDGETPLIPSDIVEYSVAQSGSIDLQKTMQLLASSGQSITASADAYSHTDRVIRLIVGILRLCEVEKQAVAAEMSFCLSPQVASTTMWCLRRWAAAYLLPNETYYSQISPALNSAFGRESDGGKWTVDFLLEKITSNVAVWSSETSVMTDTLMLFVTMVDNKARAQFISESQHLWRLAHLEMDKKGPARLLASLPRRLFMKGLVMAGAGLKDIGQQQEFWKLVLERTRDCFYSTVGQPDFTTQSYQGSSKEDLSWVLESMIGIAQGTRVDICEHIFEFLHPLLADTVKLLEVYHSFEDMVYLILELFAEVVQHHLCYLGEANSRKLYEVSLSAIQMYSKYHGDKERVVGPDEEENKFNDISIVMELLMNLLAKDFIDFGPDESSGAQNGTHVEAASVVLYGLQIIVPLMTAELLKFPSLCLQYYKLITFLAEIHPDKFSNLQPSLFQNIVASLEHGLLSFGPDITKLCMETLGCIATHAFQEKDTSPQLTQITEHFIGVVFRMLLLESFEMTLMDTASGTFFSLICCHPAKYQELVNQLLEQHGAAEYKDRLLSAFRELTPPTLPLSITRQNKITFRSLFEKFMNNVWGFLCVR</sequence>
<keyword evidence="10" id="KW-1185">Reference proteome</keyword>